<protein>
    <recommendedName>
        <fullName evidence="5">DUF115 domain-containing protein</fullName>
    </recommendedName>
</protein>
<gene>
    <name evidence="3" type="ORF">AEST_29430</name>
</gene>
<dbReference type="AlphaFoldDB" id="J2IBS0"/>
<comment type="caution">
    <text evidence="3">The sequence shown here is derived from an EMBL/GenBank/DDBJ whole genome shotgun (WGS) entry which is preliminary data.</text>
</comment>
<evidence type="ECO:0000313" key="3">
    <source>
        <dbReference type="EMBL" id="EJI84109.1"/>
    </source>
</evidence>
<dbReference type="Pfam" id="PF01973">
    <property type="entry name" value="MptE-like"/>
    <property type="match status" value="1"/>
</dbReference>
<evidence type="ECO:0000313" key="4">
    <source>
        <dbReference type="Proteomes" id="UP000012043"/>
    </source>
</evidence>
<dbReference type="PATRIC" id="fig|1197174.4.peg.2877"/>
<dbReference type="Gene3D" id="3.90.1480.10">
    <property type="entry name" value="Alpha-2,3-sialyltransferase"/>
    <property type="match status" value="1"/>
</dbReference>
<accession>J2IBS0</accession>
<name>J2IBS0_9ALTE</name>
<evidence type="ECO:0000259" key="1">
    <source>
        <dbReference type="Pfam" id="PF01973"/>
    </source>
</evidence>
<reference evidence="3 4" key="1">
    <citation type="journal article" date="2012" name="J. Bacteriol.">
        <title>Genome Sequence of Pectin-Degrading Alishewanella aestuarii Strain B11T, Isolated from Tidal Flat Sediment.</title>
        <authorList>
            <person name="Jung J."/>
            <person name="Choi S."/>
            <person name="Chun J."/>
            <person name="Park W."/>
        </authorList>
    </citation>
    <scope>NUCLEOTIDE SEQUENCE [LARGE SCALE GENOMIC DNA]</scope>
    <source>
        <strain evidence="3 4">B11</strain>
    </source>
</reference>
<proteinExistence type="predicted"/>
<dbReference type="InterPro" id="IPR002826">
    <property type="entry name" value="MptE-like"/>
</dbReference>
<dbReference type="EMBL" id="ALAB01000039">
    <property type="protein sequence ID" value="EJI84109.1"/>
    <property type="molecule type" value="Genomic_DNA"/>
</dbReference>
<feature type="domain" description="Glycosyltransferase Maf N-terminal" evidence="2">
    <location>
        <begin position="276"/>
        <end position="503"/>
    </location>
</feature>
<dbReference type="InterPro" id="IPR045376">
    <property type="entry name" value="Maf_N"/>
</dbReference>
<dbReference type="PANTHER" id="PTHR41786:SF1">
    <property type="entry name" value="6-HYDROXYMETHYLPTERIN DIPHOSPHOKINASE MPTE-LIKE DOMAIN-CONTAINING PROTEIN"/>
    <property type="match status" value="1"/>
</dbReference>
<dbReference type="PANTHER" id="PTHR41786">
    <property type="entry name" value="MOTILITY ACCESSORY FACTOR MAF"/>
    <property type="match status" value="1"/>
</dbReference>
<feature type="domain" description="Glycosyltransferase Maf N-terminal" evidence="2">
    <location>
        <begin position="31"/>
        <end position="228"/>
    </location>
</feature>
<sequence>MLKYINYQLHSDQKIQQQLERDAAIQIDKRLKANLAAFSQHMPSILPLIQAYKVQQYSLFCTKQGEMNIVNFATGRVWYSDNATSEVAEEVKSFCQKAPFTALSTIHPSEQQDWQTESKPTSIDVLIMFGLGLGYQLNDLLSKVKIKYLIIYEPSLDVLFCSLQANDWQKTFDILTKSGTQIFLQLENAGNSLSEDLIELSAVIKFERVYVYRHYFHATMDRVVEYLLSGRFKLGEQNVEIASFLPYDDFNDSVSERAGNVLGNKKFELKREASQLYDRNLSAFKKYYPNIFCQIEKYKTHSWVCILDDSGKDNIFHKTRRAFFYHDSEQDSEELVSYFSLNPSKDNVALRQSSTGKFDHYIHFSYAEKVEKLIEKNILGHLELPAEVSSLVVFGICLGRHIDVLLNSYTIQNLYIFEPNLDYFYASLHVFDWDGLFSAAAKGGQRVYLNLGGDGSDYFKDIIAQFYLAGPYSIADTYILTSYYNNRMSKAIAELREELKVVLAFGEYFDHVRYGVAHTYHSLTHNHLFLKENNASYKDLEILNMPVFIVGNGPSLDVNFDYIRSYRDRVIVISCGTALYSLYKYGITPDFHAELEQNRATYCWINRVEDKSFLRKIRLISINGIHPETASLFKDVMLCFKSGEASANLFRNGLQRLGFKISEISYAYPTVSNLALNFALHVGFKTIYLFGVDLGYADVKYHHSKASAYYKKDGSEIFSYEKAHGSGDRVKGNFRPYVYTKREFNLSRKLIEDAIKSNKGAAEIYNCSDGVKIDGAIPLKVDNILIKNLGFDKEHGIVEFCDKAYYSDLKGSSELVFSNLSMEKLSISVKEWLAILEQEVIDQNGAREIIRAQWGLLHRKIACLDDPTPFLLQGSFYYFGGIMTKLAANISNNNPQVLACFNEIKKIWREYIEVASTEFFEEPMKFDDVDVSHLFS</sequence>
<dbReference type="RefSeq" id="WP_008609952.1">
    <property type="nucleotide sequence ID" value="NZ_ALAB01000039.1"/>
</dbReference>
<evidence type="ECO:0008006" key="5">
    <source>
        <dbReference type="Google" id="ProtNLM"/>
    </source>
</evidence>
<organism evidence="3 4">
    <name type="scientific">Alishewanella aestuarii B11</name>
    <dbReference type="NCBI Taxonomy" id="1197174"/>
    <lineage>
        <taxon>Bacteria</taxon>
        <taxon>Pseudomonadati</taxon>
        <taxon>Pseudomonadota</taxon>
        <taxon>Gammaproteobacteria</taxon>
        <taxon>Alteromonadales</taxon>
        <taxon>Alteromonadaceae</taxon>
        <taxon>Alishewanella</taxon>
    </lineage>
</organism>
<evidence type="ECO:0000259" key="2">
    <source>
        <dbReference type="Pfam" id="PF20157"/>
    </source>
</evidence>
<dbReference type="Proteomes" id="UP000012043">
    <property type="component" value="Unassembled WGS sequence"/>
</dbReference>
<dbReference type="Pfam" id="PF20157">
    <property type="entry name" value="Maf_flag10_N"/>
    <property type="match status" value="2"/>
</dbReference>
<keyword evidence="4" id="KW-1185">Reference proteome</keyword>
<feature type="domain" description="6-hydroxymethylpterin diphosphokinase MptE-like" evidence="1">
    <location>
        <begin position="530"/>
        <end position="698"/>
    </location>
</feature>